<protein>
    <recommendedName>
        <fullName evidence="5">Radical SAM core domain-containing protein</fullName>
    </recommendedName>
</protein>
<keyword evidence="1" id="KW-0949">S-adenosyl-L-methionine</keyword>
<dbReference type="AlphaFoldDB" id="A0A382U4D1"/>
<dbReference type="SFLD" id="SFLDG01067">
    <property type="entry name" value="SPASM/twitch_domain_containing"/>
    <property type="match status" value="1"/>
</dbReference>
<proteinExistence type="predicted"/>
<gene>
    <name evidence="6" type="ORF">METZ01_LOCUS381681</name>
</gene>
<dbReference type="Pfam" id="PF04055">
    <property type="entry name" value="Radical_SAM"/>
    <property type="match status" value="1"/>
</dbReference>
<dbReference type="InterPro" id="IPR007197">
    <property type="entry name" value="rSAM"/>
</dbReference>
<dbReference type="PANTHER" id="PTHR11228">
    <property type="entry name" value="RADICAL SAM DOMAIN PROTEIN"/>
    <property type="match status" value="1"/>
</dbReference>
<keyword evidence="4" id="KW-0411">Iron-sulfur</keyword>
<keyword evidence="2" id="KW-0479">Metal-binding</keyword>
<dbReference type="SUPFAM" id="SSF102114">
    <property type="entry name" value="Radical SAM enzymes"/>
    <property type="match status" value="1"/>
</dbReference>
<evidence type="ECO:0000259" key="5">
    <source>
        <dbReference type="PROSITE" id="PS51918"/>
    </source>
</evidence>
<dbReference type="SFLD" id="SFLDS00029">
    <property type="entry name" value="Radical_SAM"/>
    <property type="match status" value="1"/>
</dbReference>
<organism evidence="6">
    <name type="scientific">marine metagenome</name>
    <dbReference type="NCBI Taxonomy" id="408172"/>
    <lineage>
        <taxon>unclassified sequences</taxon>
        <taxon>metagenomes</taxon>
        <taxon>ecological metagenomes</taxon>
    </lineage>
</organism>
<dbReference type="Gene3D" id="3.20.20.70">
    <property type="entry name" value="Aldolase class I"/>
    <property type="match status" value="1"/>
</dbReference>
<dbReference type="PROSITE" id="PS51918">
    <property type="entry name" value="RADICAL_SAM"/>
    <property type="match status" value="1"/>
</dbReference>
<feature type="non-terminal residue" evidence="6">
    <location>
        <position position="186"/>
    </location>
</feature>
<dbReference type="GO" id="GO:0046872">
    <property type="term" value="F:metal ion binding"/>
    <property type="evidence" value="ECO:0007669"/>
    <property type="project" value="UniProtKB-KW"/>
</dbReference>
<sequence>MPIPIRQAIKIGTYILWKKLKGQERYPLVLMLEPLFRCNLECIGCGKIQKPNEILNKNLTPDQCFNAAKECGAPVVSIAGGEPLMHPQIVEIVKGLIAQKRYIYLCTNALLLKNYIGDLPKSPYLTLSIHLDGLEHDHDRIVDKKGVFKVAVESVSQAKKMGYRVNSATTFFEGTTVEQAETFLDF</sequence>
<evidence type="ECO:0000256" key="2">
    <source>
        <dbReference type="ARBA" id="ARBA00022723"/>
    </source>
</evidence>
<keyword evidence="3" id="KW-0408">Iron</keyword>
<dbReference type="GO" id="GO:0003824">
    <property type="term" value="F:catalytic activity"/>
    <property type="evidence" value="ECO:0007669"/>
    <property type="project" value="InterPro"/>
</dbReference>
<evidence type="ECO:0000256" key="1">
    <source>
        <dbReference type="ARBA" id="ARBA00022691"/>
    </source>
</evidence>
<dbReference type="InterPro" id="IPR058240">
    <property type="entry name" value="rSAM_sf"/>
</dbReference>
<evidence type="ECO:0000313" key="6">
    <source>
        <dbReference type="EMBL" id="SVD28827.1"/>
    </source>
</evidence>
<dbReference type="CDD" id="cd01335">
    <property type="entry name" value="Radical_SAM"/>
    <property type="match status" value="1"/>
</dbReference>
<feature type="domain" description="Radical SAM core" evidence="5">
    <location>
        <begin position="20"/>
        <end position="186"/>
    </location>
</feature>
<dbReference type="GO" id="GO:0051536">
    <property type="term" value="F:iron-sulfur cluster binding"/>
    <property type="evidence" value="ECO:0007669"/>
    <property type="project" value="UniProtKB-KW"/>
</dbReference>
<dbReference type="InterPro" id="IPR017833">
    <property type="entry name" value="Hopanoid_synth-assoc_rSAM_HpnH"/>
</dbReference>
<dbReference type="EMBL" id="UINC01141219">
    <property type="protein sequence ID" value="SVD28827.1"/>
    <property type="molecule type" value="Genomic_DNA"/>
</dbReference>
<name>A0A382U4D1_9ZZZZ</name>
<accession>A0A382U4D1</accession>
<dbReference type="NCBIfam" id="TIGR03470">
    <property type="entry name" value="HpnH"/>
    <property type="match status" value="1"/>
</dbReference>
<reference evidence="6" key="1">
    <citation type="submission" date="2018-05" db="EMBL/GenBank/DDBJ databases">
        <authorList>
            <person name="Lanie J.A."/>
            <person name="Ng W.-L."/>
            <person name="Kazmierczak K.M."/>
            <person name="Andrzejewski T.M."/>
            <person name="Davidsen T.M."/>
            <person name="Wayne K.J."/>
            <person name="Tettelin H."/>
            <person name="Glass J.I."/>
            <person name="Rusch D."/>
            <person name="Podicherti R."/>
            <person name="Tsui H.-C.T."/>
            <person name="Winkler M.E."/>
        </authorList>
    </citation>
    <scope>NUCLEOTIDE SEQUENCE</scope>
</reference>
<dbReference type="InterPro" id="IPR050377">
    <property type="entry name" value="Radical_SAM_PqqE_MftC-like"/>
</dbReference>
<evidence type="ECO:0000256" key="3">
    <source>
        <dbReference type="ARBA" id="ARBA00023004"/>
    </source>
</evidence>
<evidence type="ECO:0000256" key="4">
    <source>
        <dbReference type="ARBA" id="ARBA00023014"/>
    </source>
</evidence>
<dbReference type="PANTHER" id="PTHR11228:SF22">
    <property type="entry name" value="PEPTIDE BIOSYNTHESIS PROTEIN YYDG-RELATED"/>
    <property type="match status" value="1"/>
</dbReference>
<dbReference type="InterPro" id="IPR013785">
    <property type="entry name" value="Aldolase_TIM"/>
</dbReference>